<accession>X1UYX8</accession>
<dbReference type="GO" id="GO:0005996">
    <property type="term" value="P:monosaccharide metabolic process"/>
    <property type="evidence" value="ECO:0007669"/>
    <property type="project" value="InterPro"/>
</dbReference>
<dbReference type="AlphaFoldDB" id="X1UYX8"/>
<keyword evidence="2" id="KW-0119">Carbohydrate metabolism</keyword>
<protein>
    <recommendedName>
        <fullName evidence="4">Leucine-binding protein domain-containing protein</fullName>
    </recommendedName>
</protein>
<keyword evidence="1" id="KW-0413">Isomerase</keyword>
<evidence type="ECO:0000256" key="2">
    <source>
        <dbReference type="ARBA" id="ARBA00023277"/>
    </source>
</evidence>
<dbReference type="InterPro" id="IPR009015">
    <property type="entry name" value="Fucose_isomerase_N/cen_sf"/>
</dbReference>
<dbReference type="GO" id="GO:0005737">
    <property type="term" value="C:cytoplasm"/>
    <property type="evidence" value="ECO:0007669"/>
    <property type="project" value="InterPro"/>
</dbReference>
<dbReference type="EMBL" id="BARW01031684">
    <property type="protein sequence ID" value="GAJ05096.1"/>
    <property type="molecule type" value="Genomic_DNA"/>
</dbReference>
<reference evidence="3" key="1">
    <citation type="journal article" date="2014" name="Front. Microbiol.">
        <title>High frequency of phylogenetically diverse reductive dehalogenase-homologous genes in deep subseafloor sedimentary metagenomes.</title>
        <authorList>
            <person name="Kawai M."/>
            <person name="Futagami T."/>
            <person name="Toyoda A."/>
            <person name="Takaki Y."/>
            <person name="Nishi S."/>
            <person name="Hori S."/>
            <person name="Arai W."/>
            <person name="Tsubouchi T."/>
            <person name="Morono Y."/>
            <person name="Uchiyama I."/>
            <person name="Ito T."/>
            <person name="Fujiyama A."/>
            <person name="Inagaki F."/>
            <person name="Takami H."/>
        </authorList>
    </citation>
    <scope>NUCLEOTIDE SEQUENCE</scope>
    <source>
        <strain evidence="3">Expedition CK06-06</strain>
    </source>
</reference>
<dbReference type="SUPFAM" id="SSF53743">
    <property type="entry name" value="FucI/AraA N-terminal and middle domains"/>
    <property type="match status" value="1"/>
</dbReference>
<organism evidence="3">
    <name type="scientific">marine sediment metagenome</name>
    <dbReference type="NCBI Taxonomy" id="412755"/>
    <lineage>
        <taxon>unclassified sequences</taxon>
        <taxon>metagenomes</taxon>
        <taxon>ecological metagenomes</taxon>
    </lineage>
</organism>
<gene>
    <name evidence="3" type="ORF">S12H4_50333</name>
</gene>
<feature type="non-terminal residue" evidence="3">
    <location>
        <position position="111"/>
    </location>
</feature>
<proteinExistence type="predicted"/>
<dbReference type="GO" id="GO:0016861">
    <property type="term" value="F:intramolecular oxidoreductase activity, interconverting aldoses and ketoses"/>
    <property type="evidence" value="ECO:0007669"/>
    <property type="project" value="InterPro"/>
</dbReference>
<name>X1UYX8_9ZZZZ</name>
<evidence type="ECO:0000256" key="1">
    <source>
        <dbReference type="ARBA" id="ARBA00023235"/>
    </source>
</evidence>
<comment type="caution">
    <text evidence="3">The sequence shown here is derived from an EMBL/GenBank/DDBJ whole genome shotgun (WGS) entry which is preliminary data.</text>
</comment>
<evidence type="ECO:0000313" key="3">
    <source>
        <dbReference type="EMBL" id="GAJ05096.1"/>
    </source>
</evidence>
<sequence length="111" mass="12582">MSVNFRKPRIGFVNLILSFLKGQEKAVQLSREIVDYLEKELAVEVVEFSQPVAQRPQAKEAWIRFKAENVDAVILFNGTFNTGELAAEIIRNLDCPFALWGLGELALETRD</sequence>
<evidence type="ECO:0008006" key="4">
    <source>
        <dbReference type="Google" id="ProtNLM"/>
    </source>
</evidence>